<dbReference type="AlphaFoldDB" id="A0AAD9KTI1"/>
<proteinExistence type="predicted"/>
<evidence type="ECO:0000313" key="2">
    <source>
        <dbReference type="EMBL" id="KAK2177020.1"/>
    </source>
</evidence>
<keyword evidence="1" id="KW-1133">Transmembrane helix</keyword>
<organism evidence="2 3">
    <name type="scientific">Ridgeia piscesae</name>
    <name type="common">Tubeworm</name>
    <dbReference type="NCBI Taxonomy" id="27915"/>
    <lineage>
        <taxon>Eukaryota</taxon>
        <taxon>Metazoa</taxon>
        <taxon>Spiralia</taxon>
        <taxon>Lophotrochozoa</taxon>
        <taxon>Annelida</taxon>
        <taxon>Polychaeta</taxon>
        <taxon>Sedentaria</taxon>
        <taxon>Canalipalpata</taxon>
        <taxon>Sabellida</taxon>
        <taxon>Siboglinidae</taxon>
        <taxon>Ridgeia</taxon>
    </lineage>
</organism>
<comment type="caution">
    <text evidence="2">The sequence shown here is derived from an EMBL/GenBank/DDBJ whole genome shotgun (WGS) entry which is preliminary data.</text>
</comment>
<evidence type="ECO:0000256" key="1">
    <source>
        <dbReference type="SAM" id="Phobius"/>
    </source>
</evidence>
<dbReference type="Proteomes" id="UP001209878">
    <property type="component" value="Unassembled WGS sequence"/>
</dbReference>
<keyword evidence="1" id="KW-0812">Transmembrane</keyword>
<dbReference type="EMBL" id="JAODUO010000622">
    <property type="protein sequence ID" value="KAK2177020.1"/>
    <property type="molecule type" value="Genomic_DNA"/>
</dbReference>
<keyword evidence="3" id="KW-1185">Reference proteome</keyword>
<evidence type="ECO:0000313" key="3">
    <source>
        <dbReference type="Proteomes" id="UP001209878"/>
    </source>
</evidence>
<gene>
    <name evidence="2" type="ORF">NP493_622g01004</name>
</gene>
<feature type="transmembrane region" description="Helical" evidence="1">
    <location>
        <begin position="50"/>
        <end position="71"/>
    </location>
</feature>
<name>A0AAD9KTI1_RIDPI</name>
<protein>
    <submittedName>
        <fullName evidence="2">Uncharacterized protein</fullName>
    </submittedName>
</protein>
<keyword evidence="1" id="KW-0472">Membrane</keyword>
<reference evidence="2" key="1">
    <citation type="journal article" date="2023" name="Mol. Biol. Evol.">
        <title>Third-Generation Sequencing Reveals the Adaptive Role of the Epigenome in Three Deep-Sea Polychaetes.</title>
        <authorList>
            <person name="Perez M."/>
            <person name="Aroh O."/>
            <person name="Sun Y."/>
            <person name="Lan Y."/>
            <person name="Juniper S.K."/>
            <person name="Young C.R."/>
            <person name="Angers B."/>
            <person name="Qian P.Y."/>
        </authorList>
    </citation>
    <scope>NUCLEOTIDE SEQUENCE</scope>
    <source>
        <strain evidence="2">R07B-5</strain>
    </source>
</reference>
<sequence>MDQLFNAFNSQTLTSPALMPHALTETSGHKLLLVGILDWLSKINSNGNDGSMLILLDVVSFVVYVLDYYMYQIILNVNKLHICLLFKSNQRKLFPIVCICYDLNLNFIL</sequence>
<accession>A0AAD9KTI1</accession>